<reference evidence="3 4" key="1">
    <citation type="submission" date="2022-03" db="EMBL/GenBank/DDBJ databases">
        <title>Pseudonocardia alaer sp. nov., a novel actinomycete isolated from reed forest soil.</title>
        <authorList>
            <person name="Wang L."/>
        </authorList>
    </citation>
    <scope>NUCLEOTIDE SEQUENCE [LARGE SCALE GENOMIC DNA]</scope>
    <source>
        <strain evidence="3 4">Y-16303</strain>
    </source>
</reference>
<dbReference type="InterPro" id="IPR009061">
    <property type="entry name" value="DNA-bd_dom_put_sf"/>
</dbReference>
<proteinExistence type="predicted"/>
<keyword evidence="4" id="KW-1185">Reference proteome</keyword>
<dbReference type="Pfam" id="PF13411">
    <property type="entry name" value="MerR_1"/>
    <property type="match status" value="1"/>
</dbReference>
<accession>A0ABS9TIN8</accession>
<dbReference type="Gene3D" id="1.10.1660.10">
    <property type="match status" value="1"/>
</dbReference>
<comment type="caution">
    <text evidence="3">The sequence shown here is derived from an EMBL/GenBank/DDBJ whole genome shotgun (WGS) entry which is preliminary data.</text>
</comment>
<dbReference type="PANTHER" id="PTHR30204">
    <property type="entry name" value="REDOX-CYCLING DRUG-SENSING TRANSCRIPTIONAL ACTIVATOR SOXR"/>
    <property type="match status" value="1"/>
</dbReference>
<evidence type="ECO:0000256" key="1">
    <source>
        <dbReference type="ARBA" id="ARBA00023125"/>
    </source>
</evidence>
<dbReference type="SMART" id="SM00422">
    <property type="entry name" value="HTH_MERR"/>
    <property type="match status" value="1"/>
</dbReference>
<evidence type="ECO:0000313" key="4">
    <source>
        <dbReference type="Proteomes" id="UP001299970"/>
    </source>
</evidence>
<feature type="domain" description="HTH merR-type" evidence="2">
    <location>
        <begin position="11"/>
        <end position="77"/>
    </location>
</feature>
<dbReference type="PROSITE" id="PS50937">
    <property type="entry name" value="HTH_MERR_2"/>
    <property type="match status" value="1"/>
</dbReference>
<dbReference type="RefSeq" id="WP_241039048.1">
    <property type="nucleotide sequence ID" value="NZ_BAAAJF010000055.1"/>
</dbReference>
<gene>
    <name evidence="3" type="ORF">MMF94_22185</name>
</gene>
<organism evidence="3 4">
    <name type="scientific">Pseudonocardia alaniniphila</name>
    <dbReference type="NCBI Taxonomy" id="75291"/>
    <lineage>
        <taxon>Bacteria</taxon>
        <taxon>Bacillati</taxon>
        <taxon>Actinomycetota</taxon>
        <taxon>Actinomycetes</taxon>
        <taxon>Pseudonocardiales</taxon>
        <taxon>Pseudonocardiaceae</taxon>
        <taxon>Pseudonocardia</taxon>
    </lineage>
</organism>
<evidence type="ECO:0000313" key="3">
    <source>
        <dbReference type="EMBL" id="MCH6168410.1"/>
    </source>
</evidence>
<sequence>MRSSAPEPAATIGDVAVRFGLPQHVLRHWESVGLLTPARDSSGHRRYGPAELARIAMILMGKEAGFGLGELQVLLSGPDPMRHADRLRRHVAVLDRRIAEATAAKELIEHALACPLPFAECPHAREQIDARIPAEPA</sequence>
<dbReference type="PRINTS" id="PR00040">
    <property type="entry name" value="HTHMERR"/>
</dbReference>
<protein>
    <submittedName>
        <fullName evidence="3">MerR family transcriptional regulator</fullName>
    </submittedName>
</protein>
<dbReference type="PANTHER" id="PTHR30204:SF97">
    <property type="entry name" value="MERR FAMILY REGULATORY PROTEIN"/>
    <property type="match status" value="1"/>
</dbReference>
<dbReference type="SUPFAM" id="SSF46955">
    <property type="entry name" value="Putative DNA-binding domain"/>
    <property type="match status" value="1"/>
</dbReference>
<dbReference type="Proteomes" id="UP001299970">
    <property type="component" value="Unassembled WGS sequence"/>
</dbReference>
<dbReference type="InterPro" id="IPR000551">
    <property type="entry name" value="MerR-type_HTH_dom"/>
</dbReference>
<dbReference type="CDD" id="cd00592">
    <property type="entry name" value="HTH_MerR-like"/>
    <property type="match status" value="1"/>
</dbReference>
<keyword evidence="1" id="KW-0238">DNA-binding</keyword>
<dbReference type="InterPro" id="IPR047057">
    <property type="entry name" value="MerR_fam"/>
</dbReference>
<evidence type="ECO:0000259" key="2">
    <source>
        <dbReference type="PROSITE" id="PS50937"/>
    </source>
</evidence>
<name>A0ABS9TIN8_9PSEU</name>
<dbReference type="EMBL" id="JAKXMK010000019">
    <property type="protein sequence ID" value="MCH6168410.1"/>
    <property type="molecule type" value="Genomic_DNA"/>
</dbReference>